<accession>L9L456</accession>
<gene>
    <name evidence="3" type="ORF">TREES_T100009704</name>
</gene>
<feature type="region of interest" description="Disordered" evidence="2">
    <location>
        <begin position="488"/>
        <end position="517"/>
    </location>
</feature>
<feature type="compositionally biased region" description="Low complexity" evidence="2">
    <location>
        <begin position="249"/>
        <end position="266"/>
    </location>
</feature>
<dbReference type="AlphaFoldDB" id="L9L456"/>
<feature type="compositionally biased region" description="Basic and acidic residues" evidence="2">
    <location>
        <begin position="68"/>
        <end position="78"/>
    </location>
</feature>
<feature type="compositionally biased region" description="Low complexity" evidence="2">
    <location>
        <begin position="488"/>
        <end position="505"/>
    </location>
</feature>
<feature type="region of interest" description="Disordered" evidence="2">
    <location>
        <begin position="249"/>
        <end position="278"/>
    </location>
</feature>
<reference evidence="4" key="2">
    <citation type="journal article" date="2013" name="Nat. Commun.">
        <title>Genome of the Chinese tree shrew.</title>
        <authorList>
            <person name="Fan Y."/>
            <person name="Huang Z.Y."/>
            <person name="Cao C.C."/>
            <person name="Chen C.S."/>
            <person name="Chen Y.X."/>
            <person name="Fan D.D."/>
            <person name="He J."/>
            <person name="Hou H.L."/>
            <person name="Hu L."/>
            <person name="Hu X.T."/>
            <person name="Jiang X.T."/>
            <person name="Lai R."/>
            <person name="Lang Y.S."/>
            <person name="Liang B."/>
            <person name="Liao S.G."/>
            <person name="Mu D."/>
            <person name="Ma Y.Y."/>
            <person name="Niu Y.Y."/>
            <person name="Sun X.Q."/>
            <person name="Xia J.Q."/>
            <person name="Xiao J."/>
            <person name="Xiong Z.Q."/>
            <person name="Xu L."/>
            <person name="Yang L."/>
            <person name="Zhang Y."/>
            <person name="Zhao W."/>
            <person name="Zhao X.D."/>
            <person name="Zheng Y.T."/>
            <person name="Zhou J.M."/>
            <person name="Zhu Y.B."/>
            <person name="Zhang G.J."/>
            <person name="Wang J."/>
            <person name="Yao Y.G."/>
        </authorList>
    </citation>
    <scope>NUCLEOTIDE SEQUENCE [LARGE SCALE GENOMIC DNA]</scope>
</reference>
<dbReference type="InParanoid" id="L9L456"/>
<evidence type="ECO:0000256" key="2">
    <source>
        <dbReference type="SAM" id="MobiDB-lite"/>
    </source>
</evidence>
<dbReference type="Proteomes" id="UP000011518">
    <property type="component" value="Unassembled WGS sequence"/>
</dbReference>
<feature type="region of interest" description="Disordered" evidence="2">
    <location>
        <begin position="1"/>
        <end position="47"/>
    </location>
</feature>
<protein>
    <submittedName>
        <fullName evidence="3">T-complex protein 11 like protein</fullName>
    </submittedName>
</protein>
<dbReference type="GO" id="GO:0036126">
    <property type="term" value="C:sperm flagellum"/>
    <property type="evidence" value="ECO:0007669"/>
    <property type="project" value="TreeGrafter"/>
</dbReference>
<reference evidence="4" key="1">
    <citation type="submission" date="2012-07" db="EMBL/GenBank/DDBJ databases">
        <title>Genome of the Chinese tree shrew, a rising model animal genetically related to primates.</title>
        <authorList>
            <person name="Zhang G."/>
            <person name="Fan Y."/>
            <person name="Yao Y."/>
            <person name="Huang Z."/>
        </authorList>
    </citation>
    <scope>NUCLEOTIDE SEQUENCE [LARGE SCALE GENOMIC DNA]</scope>
</reference>
<dbReference type="InterPro" id="IPR008862">
    <property type="entry name" value="Tcp11"/>
</dbReference>
<dbReference type="GO" id="GO:1902490">
    <property type="term" value="P:regulation of sperm capacitation"/>
    <property type="evidence" value="ECO:0007669"/>
    <property type="project" value="TreeGrafter"/>
</dbReference>
<dbReference type="Pfam" id="PF05794">
    <property type="entry name" value="Tcp11"/>
    <property type="match status" value="2"/>
</dbReference>
<dbReference type="STRING" id="246437.L9L456"/>
<dbReference type="PANTHER" id="PTHR12832">
    <property type="entry name" value="TESTIS-SPECIFIC PROTEIN PBS13 T-COMPLEX 11"/>
    <property type="match status" value="1"/>
</dbReference>
<evidence type="ECO:0000313" key="3">
    <source>
        <dbReference type="EMBL" id="ELW69509.1"/>
    </source>
</evidence>
<dbReference type="PANTHER" id="PTHR12832:SF14">
    <property type="entry name" value="T-COMPLEX PROTEIN 11 HOMOLOG"/>
    <property type="match status" value="1"/>
</dbReference>
<sequence>TIGNMPDVQDSAPPKDPGDAESGTCPPETSGPSQERHGAPKDPSPLLCVPGLTETMNEVSKLSTETGMNHDLRRKEKIFPPSSLESKGKETMHNAFWDHLKEQLAATPPDFSCALELLKEIKENRLRNEIEEALDMNFLSQEAEHGALDVPHLSKYILSMMTLLCAPVRDEAVQKLEDITDPVPLLRGILQVLGLMKMDMVNYTIQSLQPHLQEHSIQHERAQFQELLSKQPGLLDYTTKWLTQAVADLTTPPSTCPDTPDSSGVPGPSPSEAANVPEPLSPTMVLIQGFLNLLLWDPENEEFPETLLTDRARLQELETQLRQLTVLASVLLVASSFSGSVLFGSPQFVDKLKRIAKSQMEDFDSRNEIEEALDMNFLSQEAEHGALDVPHLSKYILSMMTLLCAPVRDEAVQKLEDITDPVPLLRGILQVLGLMKMDMVNYTIQSLQPHLQEHSIQHERAQFQELLSKQPGLLDYTTKWLTQAVADLTTPPSTCPDTPDSSGVPGPSPSEAANVPEPLSPTMVLIQGFLNLLLWDPENEEFPETLLTDRARLQELETQLRQLTVLASVLLVASSFSGSVLFGSPQFVDKLKRIAKSQMEDFDSRPEEAMVTVSEQVSQEIHQSLKNMGLAALSSDSTASLTGQLQNIAKKENCVRSVIDQRIHLFLKCCLVLGVQRSLLDLPGGLTVIEAELAELGQKFVNLTHHNQQVFGPYYTKILKALVSPVQELETKVESV</sequence>
<dbReference type="GO" id="GO:0010737">
    <property type="term" value="P:protein kinase A signaling"/>
    <property type="evidence" value="ECO:0007669"/>
    <property type="project" value="TreeGrafter"/>
</dbReference>
<proteinExistence type="inferred from homology"/>
<dbReference type="eggNOG" id="KOG1981">
    <property type="taxonomic scope" value="Eukaryota"/>
</dbReference>
<evidence type="ECO:0000313" key="4">
    <source>
        <dbReference type="Proteomes" id="UP000011518"/>
    </source>
</evidence>
<dbReference type="FunCoup" id="L9L456">
    <property type="interactions" value="28"/>
</dbReference>
<comment type="similarity">
    <text evidence="1">Belongs to the TCP11 family.</text>
</comment>
<dbReference type="GO" id="GO:0001669">
    <property type="term" value="C:acrosomal vesicle"/>
    <property type="evidence" value="ECO:0007669"/>
    <property type="project" value="TreeGrafter"/>
</dbReference>
<name>L9L456_TUPCH</name>
<keyword evidence="4" id="KW-1185">Reference proteome</keyword>
<feature type="non-terminal residue" evidence="3">
    <location>
        <position position="1"/>
    </location>
</feature>
<organism evidence="3 4">
    <name type="scientific">Tupaia chinensis</name>
    <name type="common">Chinese tree shrew</name>
    <name type="synonym">Tupaia belangeri chinensis</name>
    <dbReference type="NCBI Taxonomy" id="246437"/>
    <lineage>
        <taxon>Eukaryota</taxon>
        <taxon>Metazoa</taxon>
        <taxon>Chordata</taxon>
        <taxon>Craniata</taxon>
        <taxon>Vertebrata</taxon>
        <taxon>Euteleostomi</taxon>
        <taxon>Mammalia</taxon>
        <taxon>Eutheria</taxon>
        <taxon>Euarchontoglires</taxon>
        <taxon>Scandentia</taxon>
        <taxon>Tupaiidae</taxon>
        <taxon>Tupaia</taxon>
    </lineage>
</organism>
<feature type="region of interest" description="Disordered" evidence="2">
    <location>
        <begin position="64"/>
        <end position="87"/>
    </location>
</feature>
<evidence type="ECO:0000256" key="1">
    <source>
        <dbReference type="ARBA" id="ARBA00010954"/>
    </source>
</evidence>
<dbReference type="EMBL" id="KB320527">
    <property type="protein sequence ID" value="ELW69509.1"/>
    <property type="molecule type" value="Genomic_DNA"/>
</dbReference>